<dbReference type="Gene3D" id="2.30.42.10">
    <property type="match status" value="1"/>
</dbReference>
<dbReference type="InterPro" id="IPR036034">
    <property type="entry name" value="PDZ_sf"/>
</dbReference>
<reference evidence="4" key="1">
    <citation type="submission" date="2024-03" db="EMBL/GenBank/DDBJ databases">
        <title>Deinococcus weizhi sp. nov., isolated from human skin.</title>
        <authorList>
            <person name="Wei Z."/>
            <person name="Tian F."/>
            <person name="Yang C."/>
            <person name="Xin L.T."/>
            <person name="Wen Z.J."/>
            <person name="Lan K.C."/>
            <person name="Yu L."/>
            <person name="Zhe W."/>
            <person name="Dan F.D."/>
            <person name="Jun W."/>
            <person name="Rui Z."/>
            <person name="Yong X.J."/>
            <person name="Ting Y."/>
            <person name="Wei X."/>
            <person name="Xu Z.G."/>
            <person name="Xin Z."/>
            <person name="Dong F.G."/>
            <person name="Ni X.M."/>
            <person name="Zheng M.G."/>
            <person name="Chun Y."/>
            <person name="Qian W.X."/>
        </authorList>
    </citation>
    <scope>NUCLEOTIDE SEQUENCE</scope>
    <source>
        <strain evidence="4">VB142</strain>
        <plasmid evidence="4">p1</plasmid>
    </source>
</reference>
<dbReference type="SUPFAM" id="SSF50156">
    <property type="entry name" value="PDZ domain-like"/>
    <property type="match status" value="1"/>
</dbReference>
<dbReference type="InterPro" id="IPR001478">
    <property type="entry name" value="PDZ"/>
</dbReference>
<dbReference type="InterPro" id="IPR051201">
    <property type="entry name" value="Chloro_Bact_Ser_Proteases"/>
</dbReference>
<dbReference type="Pfam" id="PF13180">
    <property type="entry name" value="PDZ_2"/>
    <property type="match status" value="1"/>
</dbReference>
<dbReference type="PANTHER" id="PTHR43343:SF3">
    <property type="entry name" value="PROTEASE DO-LIKE 8, CHLOROPLASTIC"/>
    <property type="match status" value="1"/>
</dbReference>
<dbReference type="PROSITE" id="PS50106">
    <property type="entry name" value="PDZ"/>
    <property type="match status" value="1"/>
</dbReference>
<evidence type="ECO:0000256" key="1">
    <source>
        <dbReference type="ARBA" id="ARBA00022670"/>
    </source>
</evidence>
<dbReference type="SUPFAM" id="SSF50494">
    <property type="entry name" value="Trypsin-like serine proteases"/>
    <property type="match status" value="1"/>
</dbReference>
<dbReference type="Pfam" id="PF13365">
    <property type="entry name" value="Trypsin_2"/>
    <property type="match status" value="1"/>
</dbReference>
<accession>A0AAU6Q8N9</accession>
<proteinExistence type="predicted"/>
<dbReference type="PANTHER" id="PTHR43343">
    <property type="entry name" value="PEPTIDASE S12"/>
    <property type="match status" value="1"/>
</dbReference>
<evidence type="ECO:0000259" key="3">
    <source>
        <dbReference type="PROSITE" id="PS50106"/>
    </source>
</evidence>
<evidence type="ECO:0000313" key="4">
    <source>
        <dbReference type="EMBL" id="WYF46738.1"/>
    </source>
</evidence>
<dbReference type="EMBL" id="CP149784">
    <property type="protein sequence ID" value="WYF46738.1"/>
    <property type="molecule type" value="Genomic_DNA"/>
</dbReference>
<dbReference type="Gene3D" id="2.40.10.120">
    <property type="match status" value="1"/>
</dbReference>
<feature type="domain" description="PDZ" evidence="3">
    <location>
        <begin position="141"/>
        <end position="253"/>
    </location>
</feature>
<dbReference type="InterPro" id="IPR001940">
    <property type="entry name" value="Peptidase_S1C"/>
</dbReference>
<dbReference type="SMART" id="SM00228">
    <property type="entry name" value="PDZ"/>
    <property type="match status" value="1"/>
</dbReference>
<dbReference type="RefSeq" id="WP_339098235.1">
    <property type="nucleotide sequence ID" value="NZ_CP149784.1"/>
</dbReference>
<keyword evidence="4" id="KW-0614">Plasmid</keyword>
<evidence type="ECO:0000256" key="2">
    <source>
        <dbReference type="ARBA" id="ARBA00022801"/>
    </source>
</evidence>
<dbReference type="GO" id="GO:0006508">
    <property type="term" value="P:proteolysis"/>
    <property type="evidence" value="ECO:0007669"/>
    <property type="project" value="UniProtKB-KW"/>
</dbReference>
<dbReference type="GO" id="GO:0004252">
    <property type="term" value="F:serine-type endopeptidase activity"/>
    <property type="evidence" value="ECO:0007669"/>
    <property type="project" value="InterPro"/>
</dbReference>
<sequence length="270" mass="28559">MSARTSDGKRYAVTVVGYDDQHDLAVIRVGVPKGTPFLPLAKSGPKVGDAALAIGNGGGAYLQPKLGRFTALNTQAQQADFPSGTLELSAPLVPGDSGGPIINRAGEVAGVVSFIRLSGESRETVQIRSYAVPVTTSSALVAELRRGVKREAPVIGISLGSEWRILFDLPEEVFVRSKLGKTAGAFFTSVLPGSPAAKAGLQPLRFSDDGELLSGDIVTAVNDIRIYNFSDFQFAVRRHASGETVTLSILRDGKSLRVPLTLAPRSTLQR</sequence>
<dbReference type="PRINTS" id="PR00834">
    <property type="entry name" value="PROTEASES2C"/>
</dbReference>
<dbReference type="AlphaFoldDB" id="A0AAU6Q8N9"/>
<dbReference type="EC" id="3.4.21.-" evidence="4"/>
<organism evidence="4">
    <name type="scientific">Deinococcus sp. VB142</name>
    <dbReference type="NCBI Taxonomy" id="3112952"/>
    <lineage>
        <taxon>Bacteria</taxon>
        <taxon>Thermotogati</taxon>
        <taxon>Deinococcota</taxon>
        <taxon>Deinococci</taxon>
        <taxon>Deinococcales</taxon>
        <taxon>Deinococcaceae</taxon>
        <taxon>Deinococcus</taxon>
    </lineage>
</organism>
<gene>
    <name evidence="4" type="ORF">WDJ50_18045</name>
</gene>
<keyword evidence="2 4" id="KW-0378">Hydrolase</keyword>
<keyword evidence="1 4" id="KW-0645">Protease</keyword>
<name>A0AAU6Q8N9_9DEIO</name>
<dbReference type="InterPro" id="IPR009003">
    <property type="entry name" value="Peptidase_S1_PA"/>
</dbReference>
<geneLocation type="plasmid" evidence="4">
    <name>p1</name>
</geneLocation>
<protein>
    <submittedName>
        <fullName evidence="4">S1C family serine protease</fullName>
        <ecNumber evidence="4">3.4.21.-</ecNumber>
    </submittedName>
</protein>